<evidence type="ECO:0000313" key="6">
    <source>
        <dbReference type="Proteomes" id="UP000219452"/>
    </source>
</evidence>
<protein>
    <submittedName>
        <fullName evidence="5">Acetyltransferase (Isoleucine patch superfamily)</fullName>
    </submittedName>
</protein>
<evidence type="ECO:0000313" key="5">
    <source>
        <dbReference type="EMBL" id="SOD98312.1"/>
    </source>
</evidence>
<dbReference type="Gene3D" id="2.160.10.10">
    <property type="entry name" value="Hexapeptide repeat proteins"/>
    <property type="match status" value="1"/>
</dbReference>
<evidence type="ECO:0000256" key="4">
    <source>
        <dbReference type="ARBA" id="ARBA00023315"/>
    </source>
</evidence>
<dbReference type="InterPro" id="IPR018357">
    <property type="entry name" value="Hexapep_transf_CS"/>
</dbReference>
<comment type="similarity">
    <text evidence="1">Belongs to the transferase hexapeptide repeat family.</text>
</comment>
<dbReference type="OrthoDB" id="755870at2"/>
<evidence type="ECO:0000256" key="3">
    <source>
        <dbReference type="ARBA" id="ARBA00022737"/>
    </source>
</evidence>
<keyword evidence="2 5" id="KW-0808">Transferase</keyword>
<organism evidence="5 6">
    <name type="scientific">Spirosoma fluviale</name>
    <dbReference type="NCBI Taxonomy" id="1597977"/>
    <lineage>
        <taxon>Bacteria</taxon>
        <taxon>Pseudomonadati</taxon>
        <taxon>Bacteroidota</taxon>
        <taxon>Cytophagia</taxon>
        <taxon>Cytophagales</taxon>
        <taxon>Cytophagaceae</taxon>
        <taxon>Spirosoma</taxon>
    </lineage>
</organism>
<accession>A0A286GS48</accession>
<dbReference type="InterPro" id="IPR051159">
    <property type="entry name" value="Hexapeptide_acetyltransf"/>
</dbReference>
<dbReference type="RefSeq" id="WP_097131172.1">
    <property type="nucleotide sequence ID" value="NZ_OCNH01000008.1"/>
</dbReference>
<proteinExistence type="inferred from homology"/>
<evidence type="ECO:0000256" key="2">
    <source>
        <dbReference type="ARBA" id="ARBA00022679"/>
    </source>
</evidence>
<dbReference type="InterPro" id="IPR011004">
    <property type="entry name" value="Trimer_LpxA-like_sf"/>
</dbReference>
<dbReference type="CDD" id="cd04647">
    <property type="entry name" value="LbH_MAT_like"/>
    <property type="match status" value="1"/>
</dbReference>
<name>A0A286GS48_9BACT</name>
<sequence length="202" mass="22825">MKSILLYLYRASRYILRRFFGALDTYTTKYLFYILNISYKKGFRTVGKPVIDITSGCKMNIGYNFRINNVRSGQYQPCFFIMNYNSQLTIGDNVGLSYTVITCHHKITIGNNVRIGAQTIIYDTDFHSLSSYDRRQIPEDRSLVLRKPVSIGNDVFIGAGSIILKGVTIGDNSIIAARSVVSKDIPANQIWGGNPAKFIRNI</sequence>
<dbReference type="EMBL" id="OCNH01000008">
    <property type="protein sequence ID" value="SOD98312.1"/>
    <property type="molecule type" value="Genomic_DNA"/>
</dbReference>
<keyword evidence="6" id="KW-1185">Reference proteome</keyword>
<dbReference type="PANTHER" id="PTHR23416">
    <property type="entry name" value="SIALIC ACID SYNTHASE-RELATED"/>
    <property type="match status" value="1"/>
</dbReference>
<dbReference type="GO" id="GO:0008374">
    <property type="term" value="F:O-acyltransferase activity"/>
    <property type="evidence" value="ECO:0007669"/>
    <property type="project" value="TreeGrafter"/>
</dbReference>
<dbReference type="Proteomes" id="UP000219452">
    <property type="component" value="Unassembled WGS sequence"/>
</dbReference>
<dbReference type="PANTHER" id="PTHR23416:SF23">
    <property type="entry name" value="ACETYLTRANSFERASE C18B11.09C-RELATED"/>
    <property type="match status" value="1"/>
</dbReference>
<gene>
    <name evidence="5" type="ORF">SAMN06269250_6020</name>
</gene>
<reference evidence="6" key="1">
    <citation type="submission" date="2017-09" db="EMBL/GenBank/DDBJ databases">
        <authorList>
            <person name="Varghese N."/>
            <person name="Submissions S."/>
        </authorList>
    </citation>
    <scope>NUCLEOTIDE SEQUENCE [LARGE SCALE GENOMIC DNA]</scope>
    <source>
        <strain evidence="6">DSM 29961</strain>
    </source>
</reference>
<dbReference type="PROSITE" id="PS00101">
    <property type="entry name" value="HEXAPEP_TRANSFERASES"/>
    <property type="match status" value="1"/>
</dbReference>
<dbReference type="AlphaFoldDB" id="A0A286GS48"/>
<evidence type="ECO:0000256" key="1">
    <source>
        <dbReference type="ARBA" id="ARBA00007274"/>
    </source>
</evidence>
<dbReference type="SUPFAM" id="SSF51161">
    <property type="entry name" value="Trimeric LpxA-like enzymes"/>
    <property type="match status" value="1"/>
</dbReference>
<keyword evidence="3" id="KW-0677">Repeat</keyword>
<keyword evidence="4" id="KW-0012">Acyltransferase</keyword>
<dbReference type="InterPro" id="IPR001451">
    <property type="entry name" value="Hexapep"/>
</dbReference>
<dbReference type="Pfam" id="PF00132">
    <property type="entry name" value="Hexapep"/>
    <property type="match status" value="1"/>
</dbReference>